<dbReference type="InterPro" id="IPR000223">
    <property type="entry name" value="Pept_S26A_signal_pept_1"/>
</dbReference>
<gene>
    <name evidence="8" type="primary">lepB</name>
    <name evidence="8" type="ORF">D6810_01675</name>
</gene>
<dbReference type="PANTHER" id="PTHR43390:SF1">
    <property type="entry name" value="CHLOROPLAST PROCESSING PEPTIDASE"/>
    <property type="match status" value="1"/>
</dbReference>
<sequence length="197" mass="22473">MTENPFFEKPIPKKENKAAVIVTLLASCCIMLLFCWFTILGQNQVEGPSMQPNFYSGQLLFISKIPQIFNLEYQRGEVIIYQKPNHPEFVKRIIGLPGEKVSIKNCFIYINGKKLIESYLPSGLCTFGGSFVQDGGDPLEIPLGHYFTVGDNRSKSNDSRFVEIGFIKKEWIKGSVFFRVWPLENFGFINPGKYELI</sequence>
<dbReference type="NCBIfam" id="TIGR02227">
    <property type="entry name" value="sigpep_I_bact"/>
    <property type="match status" value="1"/>
</dbReference>
<dbReference type="EMBL" id="RFKV01000056">
    <property type="protein sequence ID" value="RMD77184.1"/>
    <property type="molecule type" value="Genomic_DNA"/>
</dbReference>
<dbReference type="CDD" id="cd06530">
    <property type="entry name" value="S26_SPase_I"/>
    <property type="match status" value="1"/>
</dbReference>
<dbReference type="InterPro" id="IPR019758">
    <property type="entry name" value="Pept_S26A_signal_pept_1_CS"/>
</dbReference>
<dbReference type="InterPro" id="IPR019533">
    <property type="entry name" value="Peptidase_S26"/>
</dbReference>
<evidence type="ECO:0000256" key="5">
    <source>
        <dbReference type="PIRSR" id="PIRSR600223-1"/>
    </source>
</evidence>
<evidence type="ECO:0000256" key="6">
    <source>
        <dbReference type="RuleBase" id="RU362042"/>
    </source>
</evidence>
<comment type="subcellular location">
    <subcellularLocation>
        <location evidence="6">Membrane</location>
        <topology evidence="6">Single-pass type II membrane protein</topology>
    </subcellularLocation>
</comment>
<evidence type="ECO:0000256" key="1">
    <source>
        <dbReference type="ARBA" id="ARBA00000677"/>
    </source>
</evidence>
<feature type="transmembrane region" description="Helical" evidence="6">
    <location>
        <begin position="20"/>
        <end position="40"/>
    </location>
</feature>
<proteinExistence type="inferred from homology"/>
<keyword evidence="6" id="KW-0645">Protease</keyword>
<dbReference type="InterPro" id="IPR036286">
    <property type="entry name" value="LexA/Signal_pep-like_sf"/>
</dbReference>
<keyword evidence="6" id="KW-1133">Transmembrane helix</keyword>
<dbReference type="PRINTS" id="PR00727">
    <property type="entry name" value="LEADERPTASE"/>
</dbReference>
<organism evidence="8 9">
    <name type="scientific">Candidatus Dojkabacteria bacterium</name>
    <dbReference type="NCBI Taxonomy" id="2099670"/>
    <lineage>
        <taxon>Bacteria</taxon>
        <taxon>Candidatus Dojkabacteria</taxon>
    </lineage>
</organism>
<dbReference type="Gene3D" id="2.10.109.10">
    <property type="entry name" value="Umud Fragment, subunit A"/>
    <property type="match status" value="1"/>
</dbReference>
<comment type="caution">
    <text evidence="8">The sequence shown here is derived from an EMBL/GenBank/DDBJ whole genome shotgun (WGS) entry which is preliminary data.</text>
</comment>
<accession>A0A3M0Z0B8</accession>
<comment type="catalytic activity">
    <reaction evidence="1 6">
        <text>Cleavage of hydrophobic, N-terminal signal or leader sequences from secreted and periplasmic proteins.</text>
        <dbReference type="EC" id="3.4.21.89"/>
    </reaction>
</comment>
<dbReference type="GO" id="GO:0009003">
    <property type="term" value="F:signal peptidase activity"/>
    <property type="evidence" value="ECO:0007669"/>
    <property type="project" value="UniProtKB-EC"/>
</dbReference>
<protein>
    <recommendedName>
        <fullName evidence="3 6">Signal peptidase I</fullName>
        <ecNumber evidence="3 6">3.4.21.89</ecNumber>
    </recommendedName>
</protein>
<dbReference type="GO" id="GO:0004252">
    <property type="term" value="F:serine-type endopeptidase activity"/>
    <property type="evidence" value="ECO:0007669"/>
    <property type="project" value="InterPro"/>
</dbReference>
<dbReference type="SUPFAM" id="SSF51306">
    <property type="entry name" value="LexA/Signal peptidase"/>
    <property type="match status" value="1"/>
</dbReference>
<dbReference type="Proteomes" id="UP000269410">
    <property type="component" value="Unassembled WGS sequence"/>
</dbReference>
<feature type="domain" description="Peptidase S26" evidence="7">
    <location>
        <begin position="23"/>
        <end position="181"/>
    </location>
</feature>
<dbReference type="PROSITE" id="PS00761">
    <property type="entry name" value="SPASE_I_3"/>
    <property type="match status" value="1"/>
</dbReference>
<evidence type="ECO:0000259" key="7">
    <source>
        <dbReference type="Pfam" id="PF10502"/>
    </source>
</evidence>
<evidence type="ECO:0000313" key="9">
    <source>
        <dbReference type="Proteomes" id="UP000269410"/>
    </source>
</evidence>
<dbReference type="EC" id="3.4.21.89" evidence="3 6"/>
<keyword evidence="6" id="KW-0812">Transmembrane</keyword>
<evidence type="ECO:0000256" key="2">
    <source>
        <dbReference type="ARBA" id="ARBA00009370"/>
    </source>
</evidence>
<evidence type="ECO:0000313" key="8">
    <source>
        <dbReference type="EMBL" id="RMD77184.1"/>
    </source>
</evidence>
<dbReference type="AlphaFoldDB" id="A0A3M0Z0B8"/>
<name>A0A3M0Z0B8_9BACT</name>
<reference evidence="8 9" key="1">
    <citation type="submission" date="2018-10" db="EMBL/GenBank/DDBJ databases">
        <title>Thermophilic Lithotrophy and Phototrophy in an Intertidal, Iron-rich, Geothermal Spring.</title>
        <authorList>
            <person name="Ward L.M."/>
            <person name="Idei A."/>
            <person name="Nakagawa M."/>
            <person name="Ueno Y."/>
            <person name="Fischer W."/>
            <person name="Mcglynn S.E."/>
        </authorList>
    </citation>
    <scope>NUCLEOTIDE SEQUENCE [LARGE SCALE GENOMIC DNA]</scope>
    <source>
        <strain evidence="8">J137</strain>
    </source>
</reference>
<dbReference type="Pfam" id="PF10502">
    <property type="entry name" value="Peptidase_S26"/>
    <property type="match status" value="1"/>
</dbReference>
<evidence type="ECO:0000256" key="4">
    <source>
        <dbReference type="ARBA" id="ARBA00022801"/>
    </source>
</evidence>
<comment type="similarity">
    <text evidence="2 6">Belongs to the peptidase S26 family.</text>
</comment>
<feature type="active site" evidence="5">
    <location>
        <position position="49"/>
    </location>
</feature>
<dbReference type="PANTHER" id="PTHR43390">
    <property type="entry name" value="SIGNAL PEPTIDASE I"/>
    <property type="match status" value="1"/>
</dbReference>
<feature type="active site" evidence="5">
    <location>
        <position position="91"/>
    </location>
</feature>
<keyword evidence="4 6" id="KW-0378">Hydrolase</keyword>
<dbReference type="GO" id="GO:0016020">
    <property type="term" value="C:membrane"/>
    <property type="evidence" value="ECO:0007669"/>
    <property type="project" value="UniProtKB-SubCell"/>
</dbReference>
<keyword evidence="6" id="KW-0472">Membrane</keyword>
<dbReference type="PROSITE" id="PS00760">
    <property type="entry name" value="SPASE_I_2"/>
    <property type="match status" value="1"/>
</dbReference>
<dbReference type="InterPro" id="IPR019757">
    <property type="entry name" value="Pept_S26A_signal_pept_1_Lys-AS"/>
</dbReference>
<evidence type="ECO:0000256" key="3">
    <source>
        <dbReference type="ARBA" id="ARBA00013208"/>
    </source>
</evidence>
<dbReference type="GO" id="GO:0006465">
    <property type="term" value="P:signal peptide processing"/>
    <property type="evidence" value="ECO:0007669"/>
    <property type="project" value="InterPro"/>
</dbReference>